<dbReference type="AlphaFoldDB" id="A0A6F8YN32"/>
<reference evidence="3 4" key="2">
    <citation type="submission" date="2020-03" db="EMBL/GenBank/DDBJ databases">
        <authorList>
            <person name="Ichikawa N."/>
            <person name="Kimura A."/>
            <person name="Kitahashi Y."/>
            <person name="Uohara A."/>
        </authorList>
    </citation>
    <scope>NUCLEOTIDE SEQUENCE [LARGE SCALE GENOMIC DNA]</scope>
    <source>
        <strain evidence="3 4">NBRC 105367</strain>
    </source>
</reference>
<dbReference type="InterPro" id="IPR038186">
    <property type="entry name" value="CHAD_dom_sf"/>
</dbReference>
<name>A0A6F8YN32_9ACTN</name>
<keyword evidence="4" id="KW-1185">Reference proteome</keyword>
<dbReference type="RefSeq" id="WP_173159019.1">
    <property type="nucleotide sequence ID" value="NZ_AP022871.1"/>
</dbReference>
<dbReference type="PROSITE" id="PS51708">
    <property type="entry name" value="CHAD"/>
    <property type="match status" value="1"/>
</dbReference>
<dbReference type="SMART" id="SM00880">
    <property type="entry name" value="CHAD"/>
    <property type="match status" value="1"/>
</dbReference>
<protein>
    <submittedName>
        <fullName evidence="3">CHAD domain-containing protein</fullName>
    </submittedName>
</protein>
<dbReference type="PANTHER" id="PTHR39339">
    <property type="entry name" value="SLR1444 PROTEIN"/>
    <property type="match status" value="1"/>
</dbReference>
<dbReference type="InterPro" id="IPR023577">
    <property type="entry name" value="CYTH_domain"/>
</dbReference>
<dbReference type="PROSITE" id="PS51707">
    <property type="entry name" value="CYTH"/>
    <property type="match status" value="1"/>
</dbReference>
<dbReference type="Proteomes" id="UP000503011">
    <property type="component" value="Chromosome"/>
</dbReference>
<dbReference type="KEGG" id="psuu:Psuf_048430"/>
<gene>
    <name evidence="3" type="ORF">Psuf_048430</name>
</gene>
<sequence>MLEEERKYEVEPRFTLPDLTPCLPSGGRIEERPAVTLTATYYDTPDLRLARSGASLRHRKGDAEPWTVKLPADAPGVRHEISRGGGPGTPPADLLALVTAYSRGADLEAAALVRTVRRAYELRDGDDRVLAEIADDAVSVLDGRKVRSRFREIEVERKGGGRKLLDRVEEVLRDAGAVAGGFTPKYVRALGDAAAGPPDLVRAGELPRKPRAGEVVTVAIRKGIERILTHDPLVRLRAPVGDNDTAVHQMRVGCRRLRSDLKTFGPLVDTGWAKPLRDELGWVAGLLGGARDAEVMRARLRRTASADPLSPPDEASVARIDAELAARHEEALVALEEGLRTDRYAKLVDSLISAARQPHLTPLARERAVDVLPKLVSRPWHTFALGAKGVDGATDLDPYAPDEQWHAVRINGKRARYAVEAVAGVLGGAAPELAKALAGVQDLLGEHQDAATAAETWLSIALSDPDDHSLAVTAGRLFERERQAIRTVRAEFPEAWRKAAKPRMTAWLP</sequence>
<dbReference type="EMBL" id="AP022871">
    <property type="protein sequence ID" value="BCB87530.1"/>
    <property type="molecule type" value="Genomic_DNA"/>
</dbReference>
<dbReference type="Gene3D" id="2.40.320.10">
    <property type="entry name" value="Hypothetical Protein Pfu-838710-001"/>
    <property type="match status" value="1"/>
</dbReference>
<organism evidence="3 4">
    <name type="scientific">Phytohabitans suffuscus</name>
    <dbReference type="NCBI Taxonomy" id="624315"/>
    <lineage>
        <taxon>Bacteria</taxon>
        <taxon>Bacillati</taxon>
        <taxon>Actinomycetota</taxon>
        <taxon>Actinomycetes</taxon>
        <taxon>Micromonosporales</taxon>
        <taxon>Micromonosporaceae</taxon>
    </lineage>
</organism>
<dbReference type="InterPro" id="IPR033469">
    <property type="entry name" value="CYTH-like_dom_sf"/>
</dbReference>
<proteinExistence type="predicted"/>
<dbReference type="Pfam" id="PF01928">
    <property type="entry name" value="CYTH"/>
    <property type="match status" value="1"/>
</dbReference>
<dbReference type="InterPro" id="IPR007899">
    <property type="entry name" value="CHAD_dom"/>
</dbReference>
<reference evidence="3 4" key="1">
    <citation type="submission" date="2020-03" db="EMBL/GenBank/DDBJ databases">
        <title>Whole genome shotgun sequence of Phytohabitans suffuscus NBRC 105367.</title>
        <authorList>
            <person name="Komaki H."/>
            <person name="Tamura T."/>
        </authorList>
    </citation>
    <scope>NUCLEOTIDE SEQUENCE [LARGE SCALE GENOMIC DNA]</scope>
    <source>
        <strain evidence="3 4">NBRC 105367</strain>
    </source>
</reference>
<evidence type="ECO:0000259" key="1">
    <source>
        <dbReference type="PROSITE" id="PS51707"/>
    </source>
</evidence>
<dbReference type="CDD" id="cd07374">
    <property type="entry name" value="CYTH-like_Pase"/>
    <property type="match status" value="1"/>
</dbReference>
<feature type="domain" description="CYTH" evidence="1">
    <location>
        <begin position="1"/>
        <end position="193"/>
    </location>
</feature>
<evidence type="ECO:0000259" key="2">
    <source>
        <dbReference type="PROSITE" id="PS51708"/>
    </source>
</evidence>
<dbReference type="PANTHER" id="PTHR39339:SF1">
    <property type="entry name" value="CHAD DOMAIN-CONTAINING PROTEIN"/>
    <property type="match status" value="1"/>
</dbReference>
<accession>A0A6F8YN32</accession>
<dbReference type="Pfam" id="PF05235">
    <property type="entry name" value="CHAD"/>
    <property type="match status" value="1"/>
</dbReference>
<evidence type="ECO:0000313" key="4">
    <source>
        <dbReference type="Proteomes" id="UP000503011"/>
    </source>
</evidence>
<dbReference type="SUPFAM" id="SSF55154">
    <property type="entry name" value="CYTH-like phosphatases"/>
    <property type="match status" value="1"/>
</dbReference>
<dbReference type="Gene3D" id="1.40.20.10">
    <property type="entry name" value="CHAD domain"/>
    <property type="match status" value="1"/>
</dbReference>
<feature type="domain" description="CHAD" evidence="2">
    <location>
        <begin position="209"/>
        <end position="501"/>
    </location>
</feature>
<dbReference type="SMART" id="SM01118">
    <property type="entry name" value="CYTH"/>
    <property type="match status" value="1"/>
</dbReference>
<evidence type="ECO:0000313" key="3">
    <source>
        <dbReference type="EMBL" id="BCB87530.1"/>
    </source>
</evidence>